<sequence>MNSKILDKNDIDIVVYDENLDQFGGAFIVWHYYCIKFGKERANKIQYLSNDDIIAVVHKLSLKNVLLIGDADCVSKIYDVTSAFMQIKNVEYCWNHFFPDVSMPRLFDCADDRNFMIIFLEKMSDFQEWGQYFDPNLIDECSIRGKIALMNKQTMMTETMKQVTHIMQDIGGMYMYMVYAEAEYFKSEVCTQLYVKYPICDICVAYHYDADKNVTTYCIKSIDDTKILKNHVGMMLNGSFWMKLDGKCDLLPYRTINDLGLLKKMRNRINGIVAVKKKKYNYVLMDVAEIREEWIENEFSAFLKRKNEESSLIVFGKPSDDIQYDQENHTMIVLRDYVIMYNDKALTDGLKNLQFNLCNNEYLLCVTSDKEFADIFLY</sequence>
<protein>
    <submittedName>
        <fullName evidence="1">Uncharacterized protein</fullName>
    </submittedName>
</protein>
<name>A0A6C0C9I1_9ZZZZ</name>
<proteinExistence type="predicted"/>
<organism evidence="1">
    <name type="scientific">viral metagenome</name>
    <dbReference type="NCBI Taxonomy" id="1070528"/>
    <lineage>
        <taxon>unclassified sequences</taxon>
        <taxon>metagenomes</taxon>
        <taxon>organismal metagenomes</taxon>
    </lineage>
</organism>
<evidence type="ECO:0000313" key="1">
    <source>
        <dbReference type="EMBL" id="QHT00752.1"/>
    </source>
</evidence>
<reference evidence="1" key="1">
    <citation type="journal article" date="2020" name="Nature">
        <title>Giant virus diversity and host interactions through global metagenomics.</title>
        <authorList>
            <person name="Schulz F."/>
            <person name="Roux S."/>
            <person name="Paez-Espino D."/>
            <person name="Jungbluth S."/>
            <person name="Walsh D.A."/>
            <person name="Denef V.J."/>
            <person name="McMahon K.D."/>
            <person name="Konstantinidis K.T."/>
            <person name="Eloe-Fadrosh E.A."/>
            <person name="Kyrpides N.C."/>
            <person name="Woyke T."/>
        </authorList>
    </citation>
    <scope>NUCLEOTIDE SEQUENCE</scope>
    <source>
        <strain evidence="1">GVMAG-M-3300020192-26</strain>
    </source>
</reference>
<accession>A0A6C0C9I1</accession>
<dbReference type="AlphaFoldDB" id="A0A6C0C9I1"/>
<dbReference type="EMBL" id="MN739358">
    <property type="protein sequence ID" value="QHT00752.1"/>
    <property type="molecule type" value="Genomic_DNA"/>
</dbReference>